<dbReference type="Gene3D" id="3.40.50.300">
    <property type="entry name" value="P-loop containing nucleotide triphosphate hydrolases"/>
    <property type="match status" value="1"/>
</dbReference>
<reference evidence="4 5" key="1">
    <citation type="submission" date="2015-03" db="EMBL/GenBank/DDBJ databases">
        <authorList>
            <person name="Lepp D."/>
            <person name="Hassan Y.I."/>
            <person name="Li X.-Z."/>
            <person name="Zhou T."/>
        </authorList>
    </citation>
    <scope>NUCLEOTIDE SEQUENCE [LARGE SCALE GENOMIC DNA]</scope>
    <source>
        <strain evidence="4 5">E84</strain>
    </source>
</reference>
<accession>A0A0F5QBP2</accession>
<evidence type="ECO:0000313" key="5">
    <source>
        <dbReference type="Proteomes" id="UP000033411"/>
    </source>
</evidence>
<keyword evidence="2" id="KW-0067">ATP-binding</keyword>
<dbReference type="PATRIC" id="fig|1293439.3.peg.1808"/>
<dbReference type="GO" id="GO:0016887">
    <property type="term" value="F:ATP hydrolysis activity"/>
    <property type="evidence" value="ECO:0007669"/>
    <property type="project" value="InterPro"/>
</dbReference>
<evidence type="ECO:0000259" key="3">
    <source>
        <dbReference type="PROSITE" id="PS50893"/>
    </source>
</evidence>
<organism evidence="4 5">
    <name type="scientific">Devosia epidermidihirudinis</name>
    <dbReference type="NCBI Taxonomy" id="1293439"/>
    <lineage>
        <taxon>Bacteria</taxon>
        <taxon>Pseudomonadati</taxon>
        <taxon>Pseudomonadota</taxon>
        <taxon>Alphaproteobacteria</taxon>
        <taxon>Hyphomicrobiales</taxon>
        <taxon>Devosiaceae</taxon>
        <taxon>Devosia</taxon>
    </lineage>
</organism>
<dbReference type="CDD" id="cd00267">
    <property type="entry name" value="ABC_ATPase"/>
    <property type="match status" value="1"/>
</dbReference>
<proteinExistence type="predicted"/>
<dbReference type="AlphaFoldDB" id="A0A0F5QBP2"/>
<comment type="caution">
    <text evidence="4">The sequence shown here is derived from an EMBL/GenBank/DDBJ whole genome shotgun (WGS) entry which is preliminary data.</text>
</comment>
<evidence type="ECO:0000256" key="2">
    <source>
        <dbReference type="ARBA" id="ARBA00022840"/>
    </source>
</evidence>
<dbReference type="OrthoDB" id="9802264at2"/>
<dbReference type="Proteomes" id="UP000033411">
    <property type="component" value="Unassembled WGS sequence"/>
</dbReference>
<dbReference type="SUPFAM" id="SSF52540">
    <property type="entry name" value="P-loop containing nucleoside triphosphate hydrolases"/>
    <property type="match status" value="1"/>
</dbReference>
<protein>
    <recommendedName>
        <fullName evidence="3">ABC transporter domain-containing protein</fullName>
    </recommendedName>
</protein>
<dbReference type="PROSITE" id="PS50893">
    <property type="entry name" value="ABC_TRANSPORTER_2"/>
    <property type="match status" value="1"/>
</dbReference>
<evidence type="ECO:0000256" key="1">
    <source>
        <dbReference type="ARBA" id="ARBA00022741"/>
    </source>
</evidence>
<dbReference type="RefSeq" id="WP_046139104.1">
    <property type="nucleotide sequence ID" value="NZ_LANJ01000016.1"/>
</dbReference>
<keyword evidence="5" id="KW-1185">Reference proteome</keyword>
<dbReference type="InterPro" id="IPR003593">
    <property type="entry name" value="AAA+_ATPase"/>
</dbReference>
<name>A0A0F5QBP2_9HYPH</name>
<dbReference type="Pfam" id="PF00005">
    <property type="entry name" value="ABC_tran"/>
    <property type="match status" value="1"/>
</dbReference>
<dbReference type="PANTHER" id="PTHR43119">
    <property type="entry name" value="ABC TRANSPORT PROTEIN ATP-BINDING COMPONENT-RELATED"/>
    <property type="match status" value="1"/>
</dbReference>
<dbReference type="GO" id="GO:0005524">
    <property type="term" value="F:ATP binding"/>
    <property type="evidence" value="ECO:0007669"/>
    <property type="project" value="UniProtKB-KW"/>
</dbReference>
<dbReference type="InterPro" id="IPR027417">
    <property type="entry name" value="P-loop_NTPase"/>
</dbReference>
<sequence>MPIALDATQLQCFDTGPVSLSVTGGQCLAVAGRSGSGKSILLRMIADLVPHSGECRLDGVPASAIPAPLWRSQVRYAASEPGWWAPTIGEHFRDPAALADRAAQLGLPKDAISAPPERLSTGERQRFAFLRAIEERPKVLLLDEPSSALDLEATLALEGMVRALMADGLAVILVSHDADQITRLADSILTIGDAA</sequence>
<keyword evidence="1" id="KW-0547">Nucleotide-binding</keyword>
<feature type="domain" description="ABC transporter" evidence="3">
    <location>
        <begin position="3"/>
        <end position="195"/>
    </location>
</feature>
<dbReference type="SMART" id="SM00382">
    <property type="entry name" value="AAA"/>
    <property type="match status" value="1"/>
</dbReference>
<gene>
    <name evidence="4" type="ORF">WH87_11090</name>
</gene>
<dbReference type="STRING" id="1293439.WH87_11090"/>
<dbReference type="PANTHER" id="PTHR43119:SF1">
    <property type="entry name" value="ABC TRANSPORTER DOMAIN-CONTAINING PROTEIN"/>
    <property type="match status" value="1"/>
</dbReference>
<dbReference type="InterPro" id="IPR003439">
    <property type="entry name" value="ABC_transporter-like_ATP-bd"/>
</dbReference>
<dbReference type="EMBL" id="LANJ01000016">
    <property type="protein sequence ID" value="KKC38138.1"/>
    <property type="molecule type" value="Genomic_DNA"/>
</dbReference>
<evidence type="ECO:0000313" key="4">
    <source>
        <dbReference type="EMBL" id="KKC38138.1"/>
    </source>
</evidence>